<dbReference type="Proteomes" id="UP000297053">
    <property type="component" value="Chromosome"/>
</dbReference>
<keyword evidence="1" id="KW-0808">Transferase</keyword>
<dbReference type="GeneID" id="42177812"/>
<reference evidence="1 2" key="1">
    <citation type="submission" date="2019-04" db="EMBL/GenBank/DDBJ databases">
        <title>Complete genome sequence of Arthrobacter sp. ZXY-2 associated with effective atrazine degradation and salt adaptation.</title>
        <authorList>
            <person name="Zhao X."/>
        </authorList>
    </citation>
    <scope>NUCLEOTIDE SEQUENCE [LARGE SCALE GENOMIC DNA]</scope>
    <source>
        <strain evidence="2">ZP60</strain>
    </source>
</reference>
<accession>A0A4D6KBP4</accession>
<evidence type="ECO:0000313" key="2">
    <source>
        <dbReference type="Proteomes" id="UP000297053"/>
    </source>
</evidence>
<gene>
    <name evidence="1" type="ORF">E5139_02705</name>
</gene>
<dbReference type="InterPro" id="IPR017437">
    <property type="entry name" value="ATP-NAD_kinase_PpnK-typ_C"/>
</dbReference>
<protein>
    <submittedName>
        <fullName evidence="1">ATP-NAD kinase</fullName>
    </submittedName>
</protein>
<dbReference type="EMBL" id="CP039375">
    <property type="protein sequence ID" value="QCD64602.1"/>
    <property type="molecule type" value="Genomic_DNA"/>
</dbReference>
<evidence type="ECO:0000313" key="1">
    <source>
        <dbReference type="EMBL" id="QCD64602.1"/>
    </source>
</evidence>
<dbReference type="Gene3D" id="2.60.200.30">
    <property type="entry name" value="Probable inorganic polyphosphate/atp-NAD kinase, domain 2"/>
    <property type="match status" value="1"/>
</dbReference>
<sequence>MSSGAPVVGVVGEVDDDLADAIEDAGGQVRTGTAEAVVADAPDVVVAVGEPATLAVARQRPSMPVVPVDAGRGLRSVPGAAAVEAAPSIVAGEWTTESHPLVAVELDGERVDCALLDVTLVTSEAARISEFAVTARATHVGQFRADGVVVATPAGTPGYARQVGTPIVAAETGVLAVAPIAPFATNPDHWIVGDERITLTVERDEADVTLFADDRSVAPVPPGETVTLTTERSVTVAVLPASRPRFP</sequence>
<dbReference type="GO" id="GO:0019674">
    <property type="term" value="P:NAD+ metabolic process"/>
    <property type="evidence" value="ECO:0007669"/>
    <property type="project" value="InterPro"/>
</dbReference>
<dbReference type="AlphaFoldDB" id="A0A4D6KBP4"/>
<dbReference type="OMA" id="TRQWVLP"/>
<name>A0A4D6KBP4_9EURY</name>
<dbReference type="KEGG" id="halz:E5139_02705"/>
<dbReference type="InterPro" id="IPR016064">
    <property type="entry name" value="NAD/diacylglycerol_kinase_sf"/>
</dbReference>
<organism evidence="1 2">
    <name type="scientific">Halomicrobium mukohataei</name>
    <dbReference type="NCBI Taxonomy" id="57705"/>
    <lineage>
        <taxon>Archaea</taxon>
        <taxon>Methanobacteriati</taxon>
        <taxon>Methanobacteriota</taxon>
        <taxon>Stenosarchaea group</taxon>
        <taxon>Halobacteria</taxon>
        <taxon>Halobacteriales</taxon>
        <taxon>Haloarculaceae</taxon>
        <taxon>Halomicrobium</taxon>
    </lineage>
</organism>
<reference evidence="1 2" key="2">
    <citation type="submission" date="2019-04" db="EMBL/GenBank/DDBJ databases">
        <authorList>
            <person name="Yang S."/>
            <person name="Wei W."/>
        </authorList>
    </citation>
    <scope>NUCLEOTIDE SEQUENCE [LARGE SCALE GENOMIC DNA]</scope>
    <source>
        <strain evidence="2">ZP60</strain>
    </source>
</reference>
<keyword evidence="1" id="KW-0418">Kinase</keyword>
<dbReference type="Pfam" id="PF20143">
    <property type="entry name" value="NAD_kinase_C"/>
    <property type="match status" value="1"/>
</dbReference>
<proteinExistence type="predicted"/>
<dbReference type="GO" id="GO:0003951">
    <property type="term" value="F:NAD+ kinase activity"/>
    <property type="evidence" value="ECO:0007669"/>
    <property type="project" value="InterPro"/>
</dbReference>
<dbReference type="RefSeq" id="WP_015764039.1">
    <property type="nucleotide sequence ID" value="NZ_CP039375.1"/>
</dbReference>
<dbReference type="SUPFAM" id="SSF111331">
    <property type="entry name" value="NAD kinase/diacylglycerol kinase-like"/>
    <property type="match status" value="1"/>
</dbReference>